<evidence type="ECO:0000256" key="13">
    <source>
        <dbReference type="SAM" id="MobiDB-lite"/>
    </source>
</evidence>
<dbReference type="RefSeq" id="XP_052755499.1">
    <property type="nucleotide sequence ID" value="XM_052899539.1"/>
</dbReference>
<keyword evidence="10" id="KW-0009">Actin-binding</keyword>
<evidence type="ECO:0000256" key="10">
    <source>
        <dbReference type="ARBA" id="ARBA00023203"/>
    </source>
</evidence>
<dbReference type="SMART" id="SM00326">
    <property type="entry name" value="SH3"/>
    <property type="match status" value="1"/>
</dbReference>
<feature type="region of interest" description="Disordered" evidence="13">
    <location>
        <begin position="3648"/>
        <end position="3719"/>
    </location>
</feature>
<dbReference type="InterPro" id="IPR001452">
    <property type="entry name" value="SH3_domain"/>
</dbReference>
<dbReference type="InterPro" id="IPR001589">
    <property type="entry name" value="Actinin_actin-bd_CS"/>
</dbReference>
<evidence type="ECO:0000256" key="3">
    <source>
        <dbReference type="ARBA" id="ARBA00022443"/>
    </source>
</evidence>
<dbReference type="InterPro" id="IPR002017">
    <property type="entry name" value="Spectrin_repeat"/>
</dbReference>
<keyword evidence="7" id="KW-0344">Guanine-nucleotide releasing factor</keyword>
<reference evidence="18" key="1">
    <citation type="submission" date="2025-08" db="UniProtKB">
        <authorList>
            <consortium name="RefSeq"/>
        </authorList>
    </citation>
    <scope>IDENTIFICATION</scope>
    <source>
        <tissue evidence="18">Whole larvae</tissue>
    </source>
</reference>
<keyword evidence="6" id="KW-0597">Phosphoprotein</keyword>
<dbReference type="CDD" id="cd00176">
    <property type="entry name" value="SPEC"/>
    <property type="match status" value="16"/>
</dbReference>
<dbReference type="Proteomes" id="UP001652740">
    <property type="component" value="Unplaced"/>
</dbReference>
<evidence type="ECO:0000256" key="12">
    <source>
        <dbReference type="SAM" id="Coils"/>
    </source>
</evidence>
<dbReference type="SMART" id="SM00150">
    <property type="entry name" value="SPEC"/>
    <property type="match status" value="30"/>
</dbReference>
<dbReference type="SUPFAM" id="SSF50044">
    <property type="entry name" value="SH3-domain"/>
    <property type="match status" value="1"/>
</dbReference>
<dbReference type="InterPro" id="IPR001715">
    <property type="entry name" value="CH_dom"/>
</dbReference>
<feature type="domain" description="Calponin-homology (CH)" evidence="16">
    <location>
        <begin position="64"/>
        <end position="167"/>
    </location>
</feature>
<feature type="compositionally biased region" description="Low complexity" evidence="13">
    <location>
        <begin position="3980"/>
        <end position="3999"/>
    </location>
</feature>
<feature type="region of interest" description="Disordered" evidence="13">
    <location>
        <begin position="4164"/>
        <end position="4224"/>
    </location>
</feature>
<dbReference type="Pfam" id="PF15410">
    <property type="entry name" value="PH_9"/>
    <property type="match status" value="1"/>
</dbReference>
<dbReference type="InterPro" id="IPR018159">
    <property type="entry name" value="Spectrin/alpha-actinin"/>
</dbReference>
<evidence type="ECO:0000256" key="5">
    <source>
        <dbReference type="ARBA" id="ARBA00022490"/>
    </source>
</evidence>
<dbReference type="PROSITE" id="PS00019">
    <property type="entry name" value="ACTININ_1"/>
    <property type="match status" value="1"/>
</dbReference>
<dbReference type="SMART" id="SM00233">
    <property type="entry name" value="PH"/>
    <property type="match status" value="1"/>
</dbReference>
<dbReference type="PROSITE" id="PS50021">
    <property type="entry name" value="CH"/>
    <property type="match status" value="2"/>
</dbReference>
<dbReference type="Gene3D" id="1.20.58.60">
    <property type="match status" value="23"/>
</dbReference>
<feature type="domain" description="PH" evidence="15">
    <location>
        <begin position="3729"/>
        <end position="3837"/>
    </location>
</feature>
<feature type="domain" description="Calponin-homology (CH)" evidence="16">
    <location>
        <begin position="185"/>
        <end position="290"/>
    </location>
</feature>
<feature type="coiled-coil region" evidence="12">
    <location>
        <begin position="1463"/>
        <end position="1493"/>
    </location>
</feature>
<dbReference type="InterPro" id="IPR036872">
    <property type="entry name" value="CH_dom_sf"/>
</dbReference>
<dbReference type="PROSITE" id="PS50002">
    <property type="entry name" value="SH3"/>
    <property type="match status" value="1"/>
</dbReference>
<dbReference type="PRINTS" id="PR00683">
    <property type="entry name" value="SPECTRINPH"/>
</dbReference>
<evidence type="ECO:0000259" key="14">
    <source>
        <dbReference type="PROSITE" id="PS50002"/>
    </source>
</evidence>
<feature type="compositionally biased region" description="Pro residues" evidence="13">
    <location>
        <begin position="3969"/>
        <end position="3979"/>
    </location>
</feature>
<keyword evidence="4" id="KW-0117">Actin capping</keyword>
<dbReference type="InterPro" id="IPR041681">
    <property type="entry name" value="PH_9"/>
</dbReference>
<feature type="coiled-coil region" evidence="12">
    <location>
        <begin position="3407"/>
        <end position="3441"/>
    </location>
</feature>
<dbReference type="PROSITE" id="PS00020">
    <property type="entry name" value="ACTININ_2"/>
    <property type="match status" value="1"/>
</dbReference>
<feature type="region of interest" description="Disordered" evidence="13">
    <location>
        <begin position="3843"/>
        <end position="3929"/>
    </location>
</feature>
<dbReference type="PANTHER" id="PTHR11915">
    <property type="entry name" value="SPECTRIN/FILAMIN RELATED CYTOSKELETAL PROTEIN"/>
    <property type="match status" value="1"/>
</dbReference>
<evidence type="ECO:0000256" key="8">
    <source>
        <dbReference type="ARBA" id="ARBA00022701"/>
    </source>
</evidence>
<dbReference type="InterPro" id="IPR001605">
    <property type="entry name" value="PH_dom-spectrin-type"/>
</dbReference>
<dbReference type="PROSITE" id="PS50003">
    <property type="entry name" value="PH_DOMAIN"/>
    <property type="match status" value="1"/>
</dbReference>
<keyword evidence="3 11" id="KW-0728">SH3 domain</keyword>
<dbReference type="CDD" id="cd10571">
    <property type="entry name" value="PH_beta_spectrin"/>
    <property type="match status" value="1"/>
</dbReference>
<dbReference type="Pfam" id="PF00307">
    <property type="entry name" value="CH"/>
    <property type="match status" value="2"/>
</dbReference>
<feature type="region of interest" description="Disordered" evidence="13">
    <location>
        <begin position="4108"/>
        <end position="4130"/>
    </location>
</feature>
<dbReference type="SMART" id="SM00033">
    <property type="entry name" value="CH"/>
    <property type="match status" value="2"/>
</dbReference>
<dbReference type="CDD" id="cd21193">
    <property type="entry name" value="CH_beta_spectrin_rpt1"/>
    <property type="match status" value="1"/>
</dbReference>
<feature type="compositionally biased region" description="Basic residues" evidence="13">
    <location>
        <begin position="3710"/>
        <end position="3719"/>
    </location>
</feature>
<dbReference type="SUPFAM" id="SSF50729">
    <property type="entry name" value="PH domain-like"/>
    <property type="match status" value="1"/>
</dbReference>
<feature type="compositionally biased region" description="Polar residues" evidence="13">
    <location>
        <begin position="3911"/>
        <end position="3926"/>
    </location>
</feature>
<keyword evidence="5" id="KW-0963">Cytoplasm</keyword>
<feature type="compositionally biased region" description="Polar residues" evidence="13">
    <location>
        <begin position="1"/>
        <end position="17"/>
    </location>
</feature>
<evidence type="ECO:0000256" key="2">
    <source>
        <dbReference type="ARBA" id="ARBA00006826"/>
    </source>
</evidence>
<evidence type="ECO:0000256" key="1">
    <source>
        <dbReference type="ARBA" id="ARBA00004496"/>
    </source>
</evidence>
<accession>A0ABM3MW53</accession>
<keyword evidence="8" id="KW-0493">Microtubule</keyword>
<keyword evidence="17" id="KW-1185">Reference proteome</keyword>
<dbReference type="SUPFAM" id="SSF47576">
    <property type="entry name" value="Calponin-homology domain, CH-domain"/>
    <property type="match status" value="1"/>
</dbReference>
<evidence type="ECO:0000256" key="7">
    <source>
        <dbReference type="ARBA" id="ARBA00022658"/>
    </source>
</evidence>
<evidence type="ECO:0000256" key="9">
    <source>
        <dbReference type="ARBA" id="ARBA00022737"/>
    </source>
</evidence>
<feature type="region of interest" description="Disordered" evidence="13">
    <location>
        <begin position="3965"/>
        <end position="4096"/>
    </location>
</feature>
<proteinExistence type="inferred from homology"/>
<evidence type="ECO:0000313" key="17">
    <source>
        <dbReference type="Proteomes" id="UP001652740"/>
    </source>
</evidence>
<feature type="region of interest" description="Disordered" evidence="13">
    <location>
        <begin position="3615"/>
        <end position="3634"/>
    </location>
</feature>
<feature type="compositionally biased region" description="Basic residues" evidence="13">
    <location>
        <begin position="4215"/>
        <end position="4224"/>
    </location>
</feature>
<feature type="compositionally biased region" description="Basic and acidic residues" evidence="13">
    <location>
        <begin position="4000"/>
        <end position="4022"/>
    </location>
</feature>
<sequence>MQRQLSNVSIGSYQDYQPSRRYGPQYEPGGYAGAVQQRTNMTQREDALKFEQGRIKALQDERMYIQKKTFTKWINSFLQKARMEVEDLFVDLADGRRLLKLLEIISGERLPRPNSGRMRVHKIENVNKSLSFLHTKVRLESIGAEDIVDGNPRLILGLIWTIILRFQIQEIEIDVDEENESSEKKSAKDALLLWCQRKTSGYHGVNIHNFTDSWRSGLGFNALIHAHRPDLFRWAEVPATDHVETLNHAFDVAHKHLGIPKLLDAEDVDTSRPDEKSVMTYVASYYHTFARMKNEQKSGRRIANIIGQLKDCDDRKAEYSRLVSALLEWIRLKIQELNGRQLPNSLDGIQRLLLAFKQYRTVEKPPKYKERSEIEALYFHINTMQKSLIGEAWAPLEGQLPQDLERAWQQLEQAEHARELALRTELLRQQRLEQLNYKFNTKSVLRKGYLKEMVLVLSDPRYGSNLAQVDATVKKHEAISADILARTERFEDLSAMAAELVRENYHGAEAVSRTEQAVLQRWRELLELLERHRTSLARLAHLMALLREADTVGHTLMEMKAQFQSEEVGRHLVDVERLLQAHALQELQLGALDDSIRRLVRQGAAAEGPPQPKQQLTQQLMQLEEAYDSLLAAAKDRKARLEDARNLYQFLEDHDEEEGWVTDKQRICRADVAAKDLRGVMALRQKHTALLHELRARDHVSQRHRAKGQSLIDAKHPKSAEIERRLSSLNQQWEVLRELAAAREKQLADAAEAHQFYGDANEAESWMKEKRPLVATEDCGRDAPSAGALLARQRALHDDIRAYSAELDTLSAHAARLLAAGIHSLQLPTEVDSSPAMEEEEWVNESRLVPTEVWEEEPVERLEHRTVTEERSVPQVKALYAFTGQGISMQKGEVMFLINKTNPDWWSVRKADRTDGFVPANYVREIEPRLVPVQVRRPEKVRTVQRVKKTVLVKQVVAVRRGRPPARRASRTPAAPPPAAAVDARMADIQRDYDELLTLSANRRAQLEDAIKLYSFFAECDDFDKWIRDKEKMLRADDAEDSVDTAKRKYEKFVTDLSAASKRLEHIDAAAEELVAAKHGQAAKATARKQQLRQQWDRLLRLKEQKEKSLEGASSVELFSRTCDDALDWMAEKEQQLAASTDPAADLRTVRALQRRHAQLERELEPLKEKVNTVSLLADSVKSQYPNERSNVEGRQREIQQMWERCQAQAAERRNRLESAVGHQIFGNSSAQLQDWLQTAQAQLAQEATAKDVATAEALHKQHQELLDDIKTHNDEFKEVIGLGQQLLANNPSLTDVAEKIKLLQDEQRALDKAWQEKEAYLKQLVQLQCFNREADQIDATSGAHEAYLEYKECGASVDEAEALLKRHEELEARLAAQDERLAAFQARALQLQRLPHYAAAHIAARREAALARRDGVRTAAATRRRHLQAGLAHHQFVAATEELQGWIQDKTRTAKDQSYRDLANLERKLQKHEAFERELQANEKQLRNVESIGQSLQQSDPARADEVSARLQSLQAAWEELVAASRDKGSKLRQAALQRKHRRSVEDAKARLVELERELRSEEVGTDLRSCRRLLNQHQLLEQELSSWEQKGKSLAAQGADLVSDGHFDAPAIEKESAALLQAVRALQPRTAQRRQALDSSLQLHKFAAEVAGELDWLSERQAAASSETMPTDLHAAQSAQKKHSKLRNELVGRQPLIERVIAQGRALIEDKHPQAEKMERLCAELQRAYSALSAAAAARAARLDAALRAQQFLHDALELDAWLADKAAALGAADVGRDRHRATQLLTRHKAVELELDTYAAIISEMGHVASSMANSGHPEGPALLERHELLAGSLARLQRLAAQRQRALVESVCRHEYIAESAELETWIQEQYAAASSEDYGQDYEHLLILTSKFDELRHRVESGAERFNQCEELAKKLLASESPYIADIEKQQETLGERWQRLVEQLAARGGRLRAAAAIHRYHRDAAELRARAADKRALLAAPPRAARDLPHAAALLRHHDKAEADLLAVDAQLQVLQEEGTRLQKLYPGGNVQQISLQQEALAEAWTALRAAADERRRVLQQHLELHQFLTQARDLGGWAAALRAQVAGGGRVQSAAHAHAARADHEAARAELDAREDSFRSVLQHGDALVRQGHPAAQEIQEKCSALLEERARLQAAWGARLVSLDQLIDLHCFLRDGKQLHDLCAAQEAALGTEISPQSSVEEVDNYLKKHEAFEKLLATQDEKLVTLNSHGAKLLEQNHVESQQIADELQKINDRRSKLHALSAKRRAQLTRLAARAQFARDAAETRGWVADKLAKLNADQQLGEVTSLDDKIKKLQKHQAFTAELAANRARLDEIQALAEQLKPDEEVEKQLAALQADWQLLEHATEQRGRGLEEAQDILEFNQQLDKIEAWLRDKEMMVQAHELGRDYEHCSALLRKLDDLDSDMKVDDKHVKNICALADKLLDQGPTQQADAVSGRRDAFLQKWRALSGALQQYRDNLSAALEIHSFNRDVEETQERLAKKAALFSSRERGRELRAAQELQRRHAARAAEALAVRGRLHALAAAGRRLAASHPEHADHIEKSLNGLQDGWDKLEQLAAQRTALLEQAIAEHKFDESLKELEVWVSETVKRMDDSEPPESVADAEALLETHNERKAEIAGRQKAIAALQKEAPVVQAPEKLKRVESLAATLDNAWLQRKQYLTQAHQLQLLKDQARQTEDWLAAKEAFLNNDDLGDDLDAVETLIRKHAEFAKLLDSQLGRVDELERFAAGMLQDGHYDRPYIQRRLAEILARRDKLKESCTHRGEMLEQSRQLHQFLRNLSHEREWIALKMQTASDQSYRELSNLQSKIQKHAAFEAELAASKGRIDDVSNNGEELIEMGHYASKEISQHVEDLENLWRELQAAAKLRRERLQEAYQARVYLRGLDDFTAWLDDVEAQLLSEDHGKDLASVTALLKRHTRLEQQVSSKADTATQLGDNARQLAGSDHFMAAEILDKAEVAVKRYRQLQEPMQNRRDNLEDAALLHRWERDADEEMKWLRERAATVGSTELGSTLADAQALLKKHLALEAEIIAREPTISGLIGRANQLSRRGHFAAAALDGRSRELAAALRALVDAAAVRSTRLRERCDLLQLTSEMAEAEAWLLERRPALVAADVGRDQDSVLALSRRLDALQRELHAFDATYARLDKAAAALLERNTSDKDIVSERLAELRDRYEEMKLLSAKRQQRLQQSLKYFKFVQECEEVHEWIGEQMTVAASEDYGLDVEHVETLQQAFDNFFAQLQASEGRIEAVCEGGQALLEENAPEGERVRQRVDDLRGLWDDLRELALARQEALAGARRVHEFDRAAEETAAWVAGKEALWRADGPAPLLAPHALHAQRRRLRALRADLLAIAAAHRALQQEAASLGEAFPDAKEHVTAKLEDVTEALEALTQRADQADQQLDLAEQLQAYFGTYQELLAWTNEMVARVTAGELARDVAGAERLLARHHDLHVEVLAKDDAFRTLYADGEKLVREGHFMSSEIEERMTTLRARRQTLDSAWAARATIYEQHLDALVFKRDADALDAWITNRVPLVRDGKYGDSVSQVEELINKHRDLEETIESQKDKFNALKRITLVEKAFKDQKDEEAEARKRSAERQEAERLELVRRREVERLAEQRRREAPPGHPPEAERGAAPPSPETLSPAPQFDRLPKHEVKRAESMSVMKTPKRTPSFTTRRRTQSFRRHRADVDKLPPVEIEGYLERKQEAGCGGKRATVRSWRGYYSVLCGQLLCFFKDETDFANAKATAPPVAILNARCERASDYTKRANVFRLVCADGAEYLFACSSKELMDEWVAKLAFHAQLPPELQLTPYSPASESPTAELKRRLHENASSSSSTESTPEPRRKPRTQTEILQEHRNSQKRASTTPERNDRNIESTVLPSLPPRQSSQEDATDVILRNSEPAGGWGRSRFSNGRDLSIEFIRSQKDAANEAPPLPSSGPPDRAPAIPDRPSVPERAPALPERAPTERGHSTERGKPVLERGHSNSERGQSISDRGHSNSERGQSISDRGHSISERGQTISDRGQSITERMQSITERHGTERGQSISERGYDRSQPEKQSVTALVNSYQQRMTTSYQGRDGNRNTYTERPNNNWQNVETTSHFYTASELGSSHLLYVLHRVQSYANNSGTRPASIAGSGGSPALDQRPASRSSGESELSVSGVTKEKKDKKGVFGGLFSRKKRPQSHM</sequence>
<feature type="compositionally biased region" description="Basic and acidic residues" evidence="13">
    <location>
        <begin position="3684"/>
        <end position="3694"/>
    </location>
</feature>
<dbReference type="Gene3D" id="1.10.418.10">
    <property type="entry name" value="Calponin-like domain"/>
    <property type="match status" value="2"/>
</dbReference>
<organism evidence="17 18">
    <name type="scientific">Galleria mellonella</name>
    <name type="common">Greater wax moth</name>
    <dbReference type="NCBI Taxonomy" id="7137"/>
    <lineage>
        <taxon>Eukaryota</taxon>
        <taxon>Metazoa</taxon>
        <taxon>Ecdysozoa</taxon>
        <taxon>Arthropoda</taxon>
        <taxon>Hexapoda</taxon>
        <taxon>Insecta</taxon>
        <taxon>Pterygota</taxon>
        <taxon>Neoptera</taxon>
        <taxon>Endopterygota</taxon>
        <taxon>Lepidoptera</taxon>
        <taxon>Glossata</taxon>
        <taxon>Ditrysia</taxon>
        <taxon>Pyraloidea</taxon>
        <taxon>Pyralidae</taxon>
        <taxon>Galleriinae</taxon>
        <taxon>Galleria</taxon>
    </lineage>
</organism>
<evidence type="ECO:0000259" key="15">
    <source>
        <dbReference type="PROSITE" id="PS50003"/>
    </source>
</evidence>
<dbReference type="Pfam" id="PF14604">
    <property type="entry name" value="SH3_9"/>
    <property type="match status" value="1"/>
</dbReference>
<evidence type="ECO:0000259" key="16">
    <source>
        <dbReference type="PROSITE" id="PS50021"/>
    </source>
</evidence>
<dbReference type="InterPro" id="IPR011993">
    <property type="entry name" value="PH-like_dom_sf"/>
</dbReference>
<dbReference type="Gene3D" id="2.30.30.40">
    <property type="entry name" value="SH3 Domains"/>
    <property type="match status" value="1"/>
</dbReference>
<feature type="coiled-coil region" evidence="12">
    <location>
        <begin position="3161"/>
        <end position="3213"/>
    </location>
</feature>
<keyword evidence="9" id="KW-0677">Repeat</keyword>
<keyword evidence="12" id="KW-0175">Coiled coil</keyword>
<feature type="compositionally biased region" description="Polar residues" evidence="13">
    <location>
        <begin position="3845"/>
        <end position="3854"/>
    </location>
</feature>
<feature type="compositionally biased region" description="Basic and acidic residues" evidence="13">
    <location>
        <begin position="3648"/>
        <end position="3666"/>
    </location>
</feature>
<dbReference type="Pfam" id="PF00435">
    <property type="entry name" value="Spectrin"/>
    <property type="match status" value="29"/>
</dbReference>
<feature type="coiled-coil region" evidence="12">
    <location>
        <begin position="1539"/>
        <end position="1592"/>
    </location>
</feature>
<feature type="domain" description="SH3" evidence="14">
    <location>
        <begin position="871"/>
        <end position="928"/>
    </location>
</feature>
<feature type="compositionally biased region" description="Low complexity" evidence="13">
    <location>
        <begin position="4186"/>
        <end position="4199"/>
    </location>
</feature>
<protein>
    <submittedName>
        <fullName evidence="18">Spectrin alpha chain, non-erythrocytic 1 isoform X1</fullName>
    </submittedName>
</protein>
<dbReference type="InterPro" id="IPR036028">
    <property type="entry name" value="SH3-like_dom_sf"/>
</dbReference>
<feature type="coiled-coil region" evidence="12">
    <location>
        <begin position="613"/>
        <end position="654"/>
    </location>
</feature>
<dbReference type="GeneID" id="113517173"/>
<comment type="subcellular location">
    <subcellularLocation>
        <location evidence="1">Cytoplasm</location>
    </subcellularLocation>
</comment>
<gene>
    <name evidence="18" type="primary">LOC113517173</name>
</gene>
<evidence type="ECO:0000313" key="18">
    <source>
        <dbReference type="RefSeq" id="XP_052755499.1"/>
    </source>
</evidence>
<feature type="coiled-coil region" evidence="12">
    <location>
        <begin position="1358"/>
        <end position="1388"/>
    </location>
</feature>
<dbReference type="Gene3D" id="2.30.29.30">
    <property type="entry name" value="Pleckstrin-homology domain (PH domain)/Phosphotyrosine-binding domain (PTB)"/>
    <property type="match status" value="1"/>
</dbReference>
<comment type="similarity">
    <text evidence="2">Belongs to the spectrin family.</text>
</comment>
<feature type="region of interest" description="Disordered" evidence="13">
    <location>
        <begin position="1"/>
        <end position="29"/>
    </location>
</feature>
<name>A0ABM3MW53_GALME</name>
<dbReference type="SUPFAM" id="SSF46966">
    <property type="entry name" value="Spectrin repeat"/>
    <property type="match status" value="22"/>
</dbReference>
<evidence type="ECO:0000256" key="6">
    <source>
        <dbReference type="ARBA" id="ARBA00022553"/>
    </source>
</evidence>
<evidence type="ECO:0000256" key="4">
    <source>
        <dbReference type="ARBA" id="ARBA00022467"/>
    </source>
</evidence>
<evidence type="ECO:0000256" key="11">
    <source>
        <dbReference type="PROSITE-ProRule" id="PRU00192"/>
    </source>
</evidence>
<dbReference type="InterPro" id="IPR001849">
    <property type="entry name" value="PH_domain"/>
</dbReference>
<feature type="compositionally biased region" description="Polar residues" evidence="13">
    <location>
        <begin position="4051"/>
        <end position="4070"/>
    </location>
</feature>